<dbReference type="Pfam" id="PF17200">
    <property type="entry name" value="sCache_2"/>
    <property type="match status" value="1"/>
</dbReference>
<organism evidence="8 9">
    <name type="scientific">Rhodoplanes elegans</name>
    <dbReference type="NCBI Taxonomy" id="29408"/>
    <lineage>
        <taxon>Bacteria</taxon>
        <taxon>Pseudomonadati</taxon>
        <taxon>Pseudomonadota</taxon>
        <taxon>Alphaproteobacteria</taxon>
        <taxon>Hyphomicrobiales</taxon>
        <taxon>Nitrobacteraceae</taxon>
        <taxon>Rhodoplanes</taxon>
    </lineage>
</organism>
<keyword evidence="5" id="KW-0472">Membrane</keyword>
<keyword evidence="6" id="KW-0732">Signal</keyword>
<dbReference type="RefSeq" id="WP_111356782.1">
    <property type="nucleotide sequence ID" value="NZ_NHSK01000312.1"/>
</dbReference>
<keyword evidence="4" id="KW-1133">Transmembrane helix</keyword>
<feature type="domain" description="Single Cache" evidence="7">
    <location>
        <begin position="27"/>
        <end position="108"/>
    </location>
</feature>
<comment type="caution">
    <text evidence="8">The sequence shown here is derived from an EMBL/GenBank/DDBJ whole genome shotgun (WGS) entry which is preliminary data.</text>
</comment>
<comment type="subcellular location">
    <subcellularLocation>
        <location evidence="1">Cell membrane</location>
        <topology evidence="1">Multi-pass membrane protein</topology>
    </subcellularLocation>
</comment>
<dbReference type="OrthoDB" id="8454481at2"/>
<reference evidence="8 9" key="1">
    <citation type="submission" date="2017-07" db="EMBL/GenBank/DDBJ databases">
        <title>Draft Genome Sequences of Select Purple Nonsulfur Bacteria.</title>
        <authorList>
            <person name="Lasarre B."/>
            <person name="Mckinlay J.B."/>
        </authorList>
    </citation>
    <scope>NUCLEOTIDE SEQUENCE [LARGE SCALE GENOMIC DNA]</scope>
    <source>
        <strain evidence="8 9">DSM 11907</strain>
    </source>
</reference>
<dbReference type="Proteomes" id="UP000248863">
    <property type="component" value="Unassembled WGS sequence"/>
</dbReference>
<feature type="chain" id="PRO_5016460217" evidence="6">
    <location>
        <begin position="26"/>
        <end position="184"/>
    </location>
</feature>
<evidence type="ECO:0000256" key="3">
    <source>
        <dbReference type="ARBA" id="ARBA00022692"/>
    </source>
</evidence>
<evidence type="ECO:0000256" key="2">
    <source>
        <dbReference type="ARBA" id="ARBA00022475"/>
    </source>
</evidence>
<dbReference type="AlphaFoldDB" id="A0A327KQE8"/>
<evidence type="ECO:0000256" key="4">
    <source>
        <dbReference type="ARBA" id="ARBA00022989"/>
    </source>
</evidence>
<gene>
    <name evidence="8" type="ORF">CH338_09070</name>
</gene>
<dbReference type="SMART" id="SM01049">
    <property type="entry name" value="Cache_2"/>
    <property type="match status" value="1"/>
</dbReference>
<keyword evidence="2" id="KW-1003">Cell membrane</keyword>
<dbReference type="EMBL" id="NPEU01000072">
    <property type="protein sequence ID" value="RAI39565.1"/>
    <property type="molecule type" value="Genomic_DNA"/>
</dbReference>
<keyword evidence="3" id="KW-0812">Transmembrane</keyword>
<evidence type="ECO:0000313" key="9">
    <source>
        <dbReference type="Proteomes" id="UP000248863"/>
    </source>
</evidence>
<name>A0A327KQE8_9BRAD</name>
<feature type="signal peptide" evidence="6">
    <location>
        <begin position="1"/>
        <end position="25"/>
    </location>
</feature>
<sequence length="184" mass="19531">MRASKLIAAALAAAFCGAAAPPAVAGEDTATPEEVVAKVWGAARFLNEKGASGIAEFNNASGRWVWKDSYVFVYDCRLDRMVAHPLRPDLVGRPIMQIADNNGRLIFKDLCKAGGDKRGGWVEYLWTRPGAGGVSRKISYALGADIAFSTGLQVAAGVYDDKASAADLAKLTDKMADPAKYPAH</sequence>
<dbReference type="GO" id="GO:0005886">
    <property type="term" value="C:plasma membrane"/>
    <property type="evidence" value="ECO:0007669"/>
    <property type="project" value="UniProtKB-SubCell"/>
</dbReference>
<evidence type="ECO:0000259" key="7">
    <source>
        <dbReference type="SMART" id="SM01049"/>
    </source>
</evidence>
<evidence type="ECO:0000256" key="1">
    <source>
        <dbReference type="ARBA" id="ARBA00004651"/>
    </source>
</evidence>
<dbReference type="InterPro" id="IPR033480">
    <property type="entry name" value="sCache_2"/>
</dbReference>
<keyword evidence="9" id="KW-1185">Reference proteome</keyword>
<proteinExistence type="predicted"/>
<evidence type="ECO:0000256" key="6">
    <source>
        <dbReference type="SAM" id="SignalP"/>
    </source>
</evidence>
<evidence type="ECO:0000256" key="5">
    <source>
        <dbReference type="ARBA" id="ARBA00023136"/>
    </source>
</evidence>
<evidence type="ECO:0000313" key="8">
    <source>
        <dbReference type="EMBL" id="RAI39565.1"/>
    </source>
</evidence>
<accession>A0A327KQE8</accession>
<protein>
    <submittedName>
        <fullName evidence="8">Calcium:proton antiporter</fullName>
    </submittedName>
</protein>
<dbReference type="Gene3D" id="3.30.450.20">
    <property type="entry name" value="PAS domain"/>
    <property type="match status" value="1"/>
</dbReference>